<dbReference type="Proteomes" id="UP000031443">
    <property type="component" value="Unassembled WGS sequence"/>
</dbReference>
<protein>
    <submittedName>
        <fullName evidence="1">Uncharacterized protein</fullName>
    </submittedName>
</protein>
<evidence type="ECO:0000313" key="1">
    <source>
        <dbReference type="EMBL" id="EMP38527.1"/>
    </source>
</evidence>
<keyword evidence="2" id="KW-1185">Reference proteome</keyword>
<proteinExistence type="predicted"/>
<dbReference type="EMBL" id="KB519471">
    <property type="protein sequence ID" value="EMP38527.1"/>
    <property type="molecule type" value="Genomic_DNA"/>
</dbReference>
<accession>M7CCP5</accession>
<gene>
    <name evidence="1" type="ORF">UY3_04253</name>
</gene>
<evidence type="ECO:0000313" key="2">
    <source>
        <dbReference type="Proteomes" id="UP000031443"/>
    </source>
</evidence>
<reference evidence="2" key="1">
    <citation type="journal article" date="2013" name="Nat. Genet.">
        <title>The draft genomes of soft-shell turtle and green sea turtle yield insights into the development and evolution of the turtle-specific body plan.</title>
        <authorList>
            <person name="Wang Z."/>
            <person name="Pascual-Anaya J."/>
            <person name="Zadissa A."/>
            <person name="Li W."/>
            <person name="Niimura Y."/>
            <person name="Huang Z."/>
            <person name="Li C."/>
            <person name="White S."/>
            <person name="Xiong Z."/>
            <person name="Fang D."/>
            <person name="Wang B."/>
            <person name="Ming Y."/>
            <person name="Chen Y."/>
            <person name="Zheng Y."/>
            <person name="Kuraku S."/>
            <person name="Pignatelli M."/>
            <person name="Herrero J."/>
            <person name="Beal K."/>
            <person name="Nozawa M."/>
            <person name="Li Q."/>
            <person name="Wang J."/>
            <person name="Zhang H."/>
            <person name="Yu L."/>
            <person name="Shigenobu S."/>
            <person name="Wang J."/>
            <person name="Liu J."/>
            <person name="Flicek P."/>
            <person name="Searle S."/>
            <person name="Wang J."/>
            <person name="Kuratani S."/>
            <person name="Yin Y."/>
            <person name="Aken B."/>
            <person name="Zhang G."/>
            <person name="Irie N."/>
        </authorList>
    </citation>
    <scope>NUCLEOTIDE SEQUENCE [LARGE SCALE GENOMIC DNA]</scope>
</reference>
<organism evidence="1 2">
    <name type="scientific">Chelonia mydas</name>
    <name type="common">Green sea-turtle</name>
    <name type="synonym">Chelonia agassizi</name>
    <dbReference type="NCBI Taxonomy" id="8469"/>
    <lineage>
        <taxon>Eukaryota</taxon>
        <taxon>Metazoa</taxon>
        <taxon>Chordata</taxon>
        <taxon>Craniata</taxon>
        <taxon>Vertebrata</taxon>
        <taxon>Euteleostomi</taxon>
        <taxon>Archelosauria</taxon>
        <taxon>Testudinata</taxon>
        <taxon>Testudines</taxon>
        <taxon>Cryptodira</taxon>
        <taxon>Durocryptodira</taxon>
        <taxon>Americhelydia</taxon>
        <taxon>Chelonioidea</taxon>
        <taxon>Cheloniidae</taxon>
        <taxon>Chelonia</taxon>
    </lineage>
</organism>
<name>M7CCP5_CHEMY</name>
<sequence length="194" mass="20992">MSQGRGSPLIDPTLSANSAVPIHRELQPMGAVAGGGWSCGQQHVENPWVPHLKATARGMCQSLLGAARDVHFKLSVGAIHRNLGSLSRAPPFQCHSCAFISLAFSTGTKIWEGDQEQVSMQAGIWCLQGEGWLAEVQGECPYSTTGIVNGSESKVLDNERVMLTPLTLWACDRAYQAPLEALLSYYSPPQEKEQ</sequence>
<dbReference type="AlphaFoldDB" id="M7CCP5"/>